<dbReference type="OrthoDB" id="9799175at2"/>
<evidence type="ECO:0000259" key="2">
    <source>
        <dbReference type="PROSITE" id="PS50987"/>
    </source>
</evidence>
<dbReference type="PROSITE" id="PS50987">
    <property type="entry name" value="HTH_ARSR_2"/>
    <property type="match status" value="1"/>
</dbReference>
<evidence type="ECO:0000313" key="4">
    <source>
        <dbReference type="Proteomes" id="UP000309676"/>
    </source>
</evidence>
<dbReference type="PANTHER" id="PTHR38600:SF2">
    <property type="entry name" value="SLL0088 PROTEIN"/>
    <property type="match status" value="1"/>
</dbReference>
<dbReference type="PANTHER" id="PTHR38600">
    <property type="entry name" value="TRANSCRIPTIONAL REGULATORY PROTEIN"/>
    <property type="match status" value="1"/>
</dbReference>
<dbReference type="AlphaFoldDB" id="A0A5R9G0C3"/>
<dbReference type="InterPro" id="IPR011991">
    <property type="entry name" value="ArsR-like_HTH"/>
</dbReference>
<dbReference type="Pfam" id="PF12840">
    <property type="entry name" value="HTH_20"/>
    <property type="match status" value="1"/>
</dbReference>
<evidence type="ECO:0000256" key="1">
    <source>
        <dbReference type="ARBA" id="ARBA00023125"/>
    </source>
</evidence>
<dbReference type="CDD" id="cd00090">
    <property type="entry name" value="HTH_ARSR"/>
    <property type="match status" value="1"/>
</dbReference>
<evidence type="ECO:0000313" key="3">
    <source>
        <dbReference type="EMBL" id="TLS49767.1"/>
    </source>
</evidence>
<dbReference type="GO" id="GO:0003700">
    <property type="term" value="F:DNA-binding transcription factor activity"/>
    <property type="evidence" value="ECO:0007669"/>
    <property type="project" value="InterPro"/>
</dbReference>
<comment type="caution">
    <text evidence="3">The sequence shown here is derived from an EMBL/GenBank/DDBJ whole genome shotgun (WGS) entry which is preliminary data.</text>
</comment>
<keyword evidence="1" id="KW-0238">DNA-binding</keyword>
<keyword evidence="4" id="KW-1185">Reference proteome</keyword>
<dbReference type="InterPro" id="IPR036388">
    <property type="entry name" value="WH-like_DNA-bd_sf"/>
</dbReference>
<dbReference type="Proteomes" id="UP000309676">
    <property type="component" value="Unassembled WGS sequence"/>
</dbReference>
<accession>A0A5R9G0C3</accession>
<proteinExistence type="predicted"/>
<dbReference type="Gene3D" id="1.10.10.10">
    <property type="entry name" value="Winged helix-like DNA-binding domain superfamily/Winged helix DNA-binding domain"/>
    <property type="match status" value="1"/>
</dbReference>
<reference evidence="3 4" key="1">
    <citation type="submission" date="2019-05" db="EMBL/GenBank/DDBJ databases">
        <authorList>
            <person name="Narsing Rao M.P."/>
            <person name="Li W.J."/>
        </authorList>
    </citation>
    <scope>NUCLEOTIDE SEQUENCE [LARGE SCALE GENOMIC DNA]</scope>
    <source>
        <strain evidence="3 4">SYSU_K30003</strain>
    </source>
</reference>
<dbReference type="InterPro" id="IPR036390">
    <property type="entry name" value="WH_DNA-bd_sf"/>
</dbReference>
<dbReference type="GO" id="GO:0003677">
    <property type="term" value="F:DNA binding"/>
    <property type="evidence" value="ECO:0007669"/>
    <property type="project" value="UniProtKB-KW"/>
</dbReference>
<dbReference type="RefSeq" id="WP_138196920.1">
    <property type="nucleotide sequence ID" value="NZ_VCIW01000019.1"/>
</dbReference>
<dbReference type="PRINTS" id="PR00778">
    <property type="entry name" value="HTHARSR"/>
</dbReference>
<dbReference type="NCBIfam" id="NF033788">
    <property type="entry name" value="HTH_metalloreg"/>
    <property type="match status" value="1"/>
</dbReference>
<name>A0A5R9G0C3_9BACL</name>
<sequence>MPAAEARHDVFQAVADSTRRSMLTLLAETDKELPISRIAEHFPISRTAVNKHLHVLTDAGLVSNRKVGRETRYRLQPDPLRDLHRWLAYFDRYWDNKLIALKAFVEEDDSE</sequence>
<dbReference type="SUPFAM" id="SSF46785">
    <property type="entry name" value="Winged helix' DNA-binding domain"/>
    <property type="match status" value="1"/>
</dbReference>
<dbReference type="InterPro" id="IPR001845">
    <property type="entry name" value="HTH_ArsR_DNA-bd_dom"/>
</dbReference>
<organism evidence="3 4">
    <name type="scientific">Paenibacillus antri</name>
    <dbReference type="NCBI Taxonomy" id="2582848"/>
    <lineage>
        <taxon>Bacteria</taxon>
        <taxon>Bacillati</taxon>
        <taxon>Bacillota</taxon>
        <taxon>Bacilli</taxon>
        <taxon>Bacillales</taxon>
        <taxon>Paenibacillaceae</taxon>
        <taxon>Paenibacillus</taxon>
    </lineage>
</organism>
<gene>
    <name evidence="3" type="ORF">FE782_24170</name>
</gene>
<dbReference type="SMART" id="SM00418">
    <property type="entry name" value="HTH_ARSR"/>
    <property type="match status" value="1"/>
</dbReference>
<feature type="domain" description="HTH arsR-type" evidence="2">
    <location>
        <begin position="1"/>
        <end position="95"/>
    </location>
</feature>
<protein>
    <submittedName>
        <fullName evidence="3">Winged helix-turn-helix transcriptional regulator</fullName>
    </submittedName>
</protein>
<dbReference type="EMBL" id="VCIW01000019">
    <property type="protein sequence ID" value="TLS49767.1"/>
    <property type="molecule type" value="Genomic_DNA"/>
</dbReference>